<dbReference type="AlphaFoldDB" id="A0A6N8CPL3"/>
<accession>A0A6N8CPL3</accession>
<reference evidence="1 2" key="1">
    <citation type="submission" date="2019-11" db="EMBL/GenBank/DDBJ databases">
        <title>Terrilactibacillus tamarindus sp. nov. BCM23-1 isolated from bark of Tamarindus indica.</title>
        <authorList>
            <person name="Kingkaew E."/>
            <person name="Tanasupawat S."/>
        </authorList>
    </citation>
    <scope>NUCLEOTIDE SEQUENCE [LARGE SCALE GENOMIC DNA]</scope>
    <source>
        <strain evidence="1 2">BCM23-1</strain>
    </source>
</reference>
<dbReference type="InterPro" id="IPR025626">
    <property type="entry name" value="YyzF"/>
</dbReference>
<protein>
    <submittedName>
        <fullName evidence="1">CxxH/CxxC protein</fullName>
    </submittedName>
</protein>
<dbReference type="OrthoDB" id="1652387at2"/>
<dbReference type="Proteomes" id="UP000440978">
    <property type="component" value="Unassembled WGS sequence"/>
</dbReference>
<proteinExistence type="predicted"/>
<organism evidence="1 2">
    <name type="scientific">Terrilactibacillus tamarindi</name>
    <dbReference type="NCBI Taxonomy" id="2599694"/>
    <lineage>
        <taxon>Bacteria</taxon>
        <taxon>Bacillati</taxon>
        <taxon>Bacillota</taxon>
        <taxon>Bacilli</taxon>
        <taxon>Bacillales</taxon>
        <taxon>Bacillaceae</taxon>
        <taxon>Terrilactibacillus</taxon>
    </lineage>
</organism>
<dbReference type="NCBIfam" id="TIGR04129">
    <property type="entry name" value="CxxH_BA5709"/>
    <property type="match status" value="1"/>
</dbReference>
<evidence type="ECO:0000313" key="2">
    <source>
        <dbReference type="Proteomes" id="UP000440978"/>
    </source>
</evidence>
<name>A0A6N8CPL3_9BACI</name>
<sequence length="52" mass="6025">MIYCCFEHIELAFEEVIEEFEQAPNFEKLGDKEKLSTVCVCCSNQADYLVTN</sequence>
<dbReference type="Pfam" id="PF14116">
    <property type="entry name" value="YyzF"/>
    <property type="match status" value="1"/>
</dbReference>
<dbReference type="EMBL" id="WNHB01000004">
    <property type="protein sequence ID" value="MTT31087.1"/>
    <property type="molecule type" value="Genomic_DNA"/>
</dbReference>
<keyword evidence="2" id="KW-1185">Reference proteome</keyword>
<comment type="caution">
    <text evidence="1">The sequence shown here is derived from an EMBL/GenBank/DDBJ whole genome shotgun (WGS) entry which is preliminary data.</text>
</comment>
<evidence type="ECO:0000313" key="1">
    <source>
        <dbReference type="EMBL" id="MTT31087.1"/>
    </source>
</evidence>
<gene>
    <name evidence="1" type="ORF">GMB86_03550</name>
</gene>